<dbReference type="AlphaFoldDB" id="A0A834M7C8"/>
<sequence>MRFLIDHNIFTEIDRCFLILATVPHPRTCLIYKDASQVFPFPDNIQINRIRARIAFLWHAFVETDPKRGPPHLLTPISHIRAPGRSIPRILRNPDVIQCEKFNIEDYEVLFAVSPSLCFAYWENSRFPGGIEGR</sequence>
<reference evidence="1" key="1">
    <citation type="submission" date="2020-08" db="EMBL/GenBank/DDBJ databases">
        <title>Genome sequencing and assembly of the red palm weevil Rhynchophorus ferrugineus.</title>
        <authorList>
            <person name="Dias G.B."/>
            <person name="Bergman C.M."/>
            <person name="Manee M."/>
        </authorList>
    </citation>
    <scope>NUCLEOTIDE SEQUENCE</scope>
    <source>
        <strain evidence="1">AA-2017</strain>
        <tissue evidence="1">Whole larva</tissue>
    </source>
</reference>
<name>A0A834M7C8_RHYFE</name>
<protein>
    <submittedName>
        <fullName evidence="1">Uncharacterized protein</fullName>
    </submittedName>
</protein>
<evidence type="ECO:0000313" key="1">
    <source>
        <dbReference type="EMBL" id="KAF7273373.1"/>
    </source>
</evidence>
<dbReference type="EMBL" id="JAACXV010013464">
    <property type="protein sequence ID" value="KAF7273373.1"/>
    <property type="molecule type" value="Genomic_DNA"/>
</dbReference>
<evidence type="ECO:0000313" key="2">
    <source>
        <dbReference type="Proteomes" id="UP000625711"/>
    </source>
</evidence>
<dbReference type="Proteomes" id="UP000625711">
    <property type="component" value="Unassembled WGS sequence"/>
</dbReference>
<accession>A0A834M7C8</accession>
<gene>
    <name evidence="1" type="ORF">GWI33_013925</name>
</gene>
<proteinExistence type="predicted"/>
<comment type="caution">
    <text evidence="1">The sequence shown here is derived from an EMBL/GenBank/DDBJ whole genome shotgun (WGS) entry which is preliminary data.</text>
</comment>
<organism evidence="1 2">
    <name type="scientific">Rhynchophorus ferrugineus</name>
    <name type="common">Red palm weevil</name>
    <name type="synonym">Curculio ferrugineus</name>
    <dbReference type="NCBI Taxonomy" id="354439"/>
    <lineage>
        <taxon>Eukaryota</taxon>
        <taxon>Metazoa</taxon>
        <taxon>Ecdysozoa</taxon>
        <taxon>Arthropoda</taxon>
        <taxon>Hexapoda</taxon>
        <taxon>Insecta</taxon>
        <taxon>Pterygota</taxon>
        <taxon>Neoptera</taxon>
        <taxon>Endopterygota</taxon>
        <taxon>Coleoptera</taxon>
        <taxon>Polyphaga</taxon>
        <taxon>Cucujiformia</taxon>
        <taxon>Curculionidae</taxon>
        <taxon>Dryophthorinae</taxon>
        <taxon>Rhynchophorus</taxon>
    </lineage>
</organism>
<keyword evidence="2" id="KW-1185">Reference proteome</keyword>